<dbReference type="AlphaFoldDB" id="A0A2M8KR24"/>
<dbReference type="EMBL" id="PFED01000216">
    <property type="protein sequence ID" value="PJE62377.1"/>
    <property type="molecule type" value="Genomic_DNA"/>
</dbReference>
<comment type="caution">
    <text evidence="1">The sequence shown here is derived from an EMBL/GenBank/DDBJ whole genome shotgun (WGS) entry which is preliminary data.</text>
</comment>
<evidence type="ECO:0000313" key="2">
    <source>
        <dbReference type="Proteomes" id="UP000229554"/>
    </source>
</evidence>
<accession>A0A2M8KR24</accession>
<gene>
    <name evidence="1" type="ORF">COU88_05335</name>
</gene>
<dbReference type="Proteomes" id="UP000229554">
    <property type="component" value="Unassembled WGS sequence"/>
</dbReference>
<evidence type="ECO:0000313" key="1">
    <source>
        <dbReference type="EMBL" id="PJE62377.1"/>
    </source>
</evidence>
<sequence length="334" mass="36436">MNKEVLIAIFIGIALGVGGALYINTQSTASKASTTGDKQIAEISVLPSPKVVQTVKYRGIPASMSVVNNDITMVKVGEPNSSIFVFQTTLTIASSRHEKAFVQKIALKPGFNHMLFSAVGKNNTQNSTFDFFYLPMQKAQLTPTDEVPKATSEAEVLKGKLEMKVLQLRSEARKAVHGIVKNITDSAIQVNTDGKTISIKLEPEVTKFYEVSGIDLVDLEIKDVAVGDEVTVFISKLPDEEKSYVIYKDSVPSLIVGKIADIDASAFRLTVLDPEQSKLLVDVESTTNQQAFNKDTGKLEQFGFSKLQIGEQIFILASKSKDIYTASSYVSIPN</sequence>
<protein>
    <recommendedName>
        <fullName evidence="3">DUF5666 domain-containing protein</fullName>
    </recommendedName>
</protein>
<evidence type="ECO:0008006" key="3">
    <source>
        <dbReference type="Google" id="ProtNLM"/>
    </source>
</evidence>
<name>A0A2M8KR24_9BACT</name>
<organism evidence="1 2">
    <name type="scientific">Candidatus Roizmanbacteria bacterium CG10_big_fil_rev_8_21_14_0_10_39_6</name>
    <dbReference type="NCBI Taxonomy" id="1974853"/>
    <lineage>
        <taxon>Bacteria</taxon>
        <taxon>Candidatus Roizmaniibacteriota</taxon>
    </lineage>
</organism>
<reference evidence="2" key="1">
    <citation type="submission" date="2017-09" db="EMBL/GenBank/DDBJ databases">
        <title>Depth-based differentiation of microbial function through sediment-hosted aquifers and enrichment of novel symbionts in the deep terrestrial subsurface.</title>
        <authorList>
            <person name="Probst A.J."/>
            <person name="Ladd B."/>
            <person name="Jarett J.K."/>
            <person name="Geller-Mcgrath D.E."/>
            <person name="Sieber C.M.K."/>
            <person name="Emerson J.B."/>
            <person name="Anantharaman K."/>
            <person name="Thomas B.C."/>
            <person name="Malmstrom R."/>
            <person name="Stieglmeier M."/>
            <person name="Klingl A."/>
            <person name="Woyke T."/>
            <person name="Ryan C.M."/>
            <person name="Banfield J.F."/>
        </authorList>
    </citation>
    <scope>NUCLEOTIDE SEQUENCE [LARGE SCALE GENOMIC DNA]</scope>
</reference>
<proteinExistence type="predicted"/>